<keyword evidence="2" id="KW-1185">Reference proteome</keyword>
<gene>
    <name evidence="1" type="ORF">ABVK25_004453</name>
</gene>
<evidence type="ECO:0000313" key="1">
    <source>
        <dbReference type="EMBL" id="KAL2055115.1"/>
    </source>
</evidence>
<dbReference type="Proteomes" id="UP001590951">
    <property type="component" value="Unassembled WGS sequence"/>
</dbReference>
<accession>A0ABR4BBC1</accession>
<reference evidence="1 2" key="1">
    <citation type="submission" date="2024-09" db="EMBL/GenBank/DDBJ databases">
        <title>Rethinking Asexuality: The Enigmatic Case of Functional Sexual Genes in Lepraria (Stereocaulaceae).</title>
        <authorList>
            <person name="Doellman M."/>
            <person name="Sun Y."/>
            <person name="Barcenas-Pena A."/>
            <person name="Lumbsch H.T."/>
            <person name="Grewe F."/>
        </authorList>
    </citation>
    <scope>NUCLEOTIDE SEQUENCE [LARGE SCALE GENOMIC DNA]</scope>
    <source>
        <strain evidence="1 2">Grewe 0041</strain>
    </source>
</reference>
<organism evidence="1 2">
    <name type="scientific">Lepraria finkii</name>
    <dbReference type="NCBI Taxonomy" id="1340010"/>
    <lineage>
        <taxon>Eukaryota</taxon>
        <taxon>Fungi</taxon>
        <taxon>Dikarya</taxon>
        <taxon>Ascomycota</taxon>
        <taxon>Pezizomycotina</taxon>
        <taxon>Lecanoromycetes</taxon>
        <taxon>OSLEUM clade</taxon>
        <taxon>Lecanoromycetidae</taxon>
        <taxon>Lecanorales</taxon>
        <taxon>Lecanorineae</taxon>
        <taxon>Stereocaulaceae</taxon>
        <taxon>Lepraria</taxon>
    </lineage>
</organism>
<comment type="caution">
    <text evidence="1">The sequence shown here is derived from an EMBL/GenBank/DDBJ whole genome shotgun (WGS) entry which is preliminary data.</text>
</comment>
<proteinExistence type="predicted"/>
<name>A0ABR4BBC1_9LECA</name>
<evidence type="ECO:0000313" key="2">
    <source>
        <dbReference type="Proteomes" id="UP001590951"/>
    </source>
</evidence>
<sequence length="96" mass="10386">MASQHTHVYTEGSSQFDPDGLFNAWESSQKTLPEDNDLRSSIITTFHLTPSDDYVYHATASVTLAQVQGAIKHGGGSGLHAWYLDGEGKPGFLPPP</sequence>
<dbReference type="EMBL" id="JBHFEH010000012">
    <property type="protein sequence ID" value="KAL2055115.1"/>
    <property type="molecule type" value="Genomic_DNA"/>
</dbReference>
<protein>
    <submittedName>
        <fullName evidence="1">Uncharacterized protein</fullName>
    </submittedName>
</protein>